<evidence type="ECO:0000313" key="2">
    <source>
        <dbReference type="EMBL" id="MDS0223659.1"/>
    </source>
</evidence>
<keyword evidence="3" id="KW-1185">Reference proteome</keyword>
<reference evidence="2 3" key="1">
    <citation type="submission" date="2022-06" db="EMBL/GenBank/DDBJ databases">
        <title>Haloarcula sp. a new haloarchaeum isolate from saline soil.</title>
        <authorList>
            <person name="Strakova D."/>
            <person name="Galisteo C."/>
            <person name="Sanchez-Porro C."/>
            <person name="Ventosa A."/>
        </authorList>
    </citation>
    <scope>NUCLEOTIDE SEQUENCE [LARGE SCALE GENOMIC DNA]</scope>
    <source>
        <strain evidence="2 3">S1AR25-5A</strain>
    </source>
</reference>
<feature type="compositionally biased region" description="Basic and acidic residues" evidence="1">
    <location>
        <begin position="1"/>
        <end position="17"/>
    </location>
</feature>
<feature type="region of interest" description="Disordered" evidence="1">
    <location>
        <begin position="94"/>
        <end position="128"/>
    </location>
</feature>
<gene>
    <name evidence="2" type="ORF">NDI54_20155</name>
</gene>
<feature type="region of interest" description="Disordered" evidence="1">
    <location>
        <begin position="1"/>
        <end position="23"/>
    </location>
</feature>
<protein>
    <submittedName>
        <fullName evidence="2">Uncharacterized protein</fullName>
    </submittedName>
</protein>
<name>A0AAE4F2A4_9EURY</name>
<dbReference type="AlphaFoldDB" id="A0AAE4F2A4"/>
<accession>A0AAE4F2A4</accession>
<organism evidence="2 3">
    <name type="scientific">Haloarcula terrestris</name>
    <dbReference type="NCBI Taxonomy" id="2950533"/>
    <lineage>
        <taxon>Archaea</taxon>
        <taxon>Methanobacteriati</taxon>
        <taxon>Methanobacteriota</taxon>
        <taxon>Stenosarchaea group</taxon>
        <taxon>Halobacteria</taxon>
        <taxon>Halobacteriales</taxon>
        <taxon>Haloarculaceae</taxon>
        <taxon>Haloarcula</taxon>
    </lineage>
</organism>
<comment type="caution">
    <text evidence="2">The sequence shown here is derived from an EMBL/GenBank/DDBJ whole genome shotgun (WGS) entry which is preliminary data.</text>
</comment>
<sequence length="128" mass="14584">MLGYEKTSDTQRSEASKQSEVGYKNMSLEINDRDLELRIKGHLYEIRETNGEVMGGEQGYPMAERGYQSTLQSVASCANEEVLDAVADHIKDRMRNTGERPENRKVRRTARKLVSEAGYPPNQYLNRA</sequence>
<dbReference type="RefSeq" id="WP_310898185.1">
    <property type="nucleotide sequence ID" value="NZ_JAMQOM010000020.1"/>
</dbReference>
<feature type="compositionally biased region" description="Basic and acidic residues" evidence="1">
    <location>
        <begin position="94"/>
        <end position="104"/>
    </location>
</feature>
<evidence type="ECO:0000256" key="1">
    <source>
        <dbReference type="SAM" id="MobiDB-lite"/>
    </source>
</evidence>
<proteinExistence type="predicted"/>
<evidence type="ECO:0000313" key="3">
    <source>
        <dbReference type="Proteomes" id="UP001253439"/>
    </source>
</evidence>
<dbReference type="EMBL" id="JAMQOM010000020">
    <property type="protein sequence ID" value="MDS0223659.1"/>
    <property type="molecule type" value="Genomic_DNA"/>
</dbReference>
<dbReference type="Proteomes" id="UP001253439">
    <property type="component" value="Unassembled WGS sequence"/>
</dbReference>